<name>A0ABQ6PB14_9SPHN</name>
<dbReference type="PANTHER" id="PTHR43283:SF7">
    <property type="entry name" value="BETA-LACTAMASE-RELATED DOMAIN-CONTAINING PROTEIN"/>
    <property type="match status" value="1"/>
</dbReference>
<dbReference type="Pfam" id="PF00144">
    <property type="entry name" value="Beta-lactamase"/>
    <property type="match status" value="1"/>
</dbReference>
<evidence type="ECO:0000313" key="4">
    <source>
        <dbReference type="EMBL" id="GMM61241.1"/>
    </source>
</evidence>
<feature type="chain" id="PRO_5046930471" description="Beta-lactamase-related domain-containing protein" evidence="2">
    <location>
        <begin position="31"/>
        <end position="412"/>
    </location>
</feature>
<dbReference type="Gene3D" id="3.40.710.10">
    <property type="entry name" value="DD-peptidase/beta-lactamase superfamily"/>
    <property type="match status" value="1"/>
</dbReference>
<gene>
    <name evidence="4" type="ORF">NUTIK01_20180</name>
</gene>
<feature type="domain" description="Beta-lactamase-related" evidence="3">
    <location>
        <begin position="98"/>
        <end position="399"/>
    </location>
</feature>
<dbReference type="InterPro" id="IPR012338">
    <property type="entry name" value="Beta-lactam/transpept-like"/>
</dbReference>
<dbReference type="InterPro" id="IPR050789">
    <property type="entry name" value="Diverse_Enzym_Activities"/>
</dbReference>
<feature type="region of interest" description="Disordered" evidence="1">
    <location>
        <begin position="200"/>
        <end position="226"/>
    </location>
</feature>
<dbReference type="EMBL" id="BTFW01000001">
    <property type="protein sequence ID" value="GMM61241.1"/>
    <property type="molecule type" value="Genomic_DNA"/>
</dbReference>
<evidence type="ECO:0000256" key="2">
    <source>
        <dbReference type="SAM" id="SignalP"/>
    </source>
</evidence>
<reference evidence="4 5" key="1">
    <citation type="submission" date="2023-06" db="EMBL/GenBank/DDBJ databases">
        <title>Draft genome sequence of Novosphingobium sp. strain IK01.</title>
        <authorList>
            <person name="Hatamoto M."/>
            <person name="Ikarashi T."/>
            <person name="Yamaguchi T."/>
        </authorList>
    </citation>
    <scope>NUCLEOTIDE SEQUENCE [LARGE SCALE GENOMIC DNA]</scope>
    <source>
        <strain evidence="4 5">IK01</strain>
    </source>
</reference>
<dbReference type="Proteomes" id="UP001187221">
    <property type="component" value="Unassembled WGS sequence"/>
</dbReference>
<feature type="signal peptide" evidence="2">
    <location>
        <begin position="1"/>
        <end position="30"/>
    </location>
</feature>
<dbReference type="InterPro" id="IPR001466">
    <property type="entry name" value="Beta-lactam-related"/>
</dbReference>
<evidence type="ECO:0000259" key="3">
    <source>
        <dbReference type="Pfam" id="PF00144"/>
    </source>
</evidence>
<proteinExistence type="predicted"/>
<sequence>MLSPPRFRLLPACRYLARRYLAHIVVPALAPVLLAGCSSSAPTTPALSDEALKAVIDDPGVNRERLARAVDALFRDSTDRQGGQQNGQPNRIPGETRAVLVMQGGRIVAERYADGYHENTRLAGGGIVRAITAVMIGMLVSDGRLRLNETAPVPAWQRPGDPRGEITLRHLLQMRAGLRQGPDDDARMLFGSGRDDMARAAEDQPLAAEPGAHWSGDDSDQVAGGDAGGAASGVILADLAARVLAPDGDPDARRRAVADYLRTRLFEPVAMRGIVASYDAGGTMNGGAMIDGTARDYARFGEFLRNRGAVHGAQLVPRQWIDFMASPSPREKQYGAGVWLNREPTHGQARLFPDQGPRDLIAALGEGGQVVLASPSRKLVVVRLGQDGPGENPVLMARLATLVGLFRPGAAD</sequence>
<protein>
    <recommendedName>
        <fullName evidence="3">Beta-lactamase-related domain-containing protein</fullName>
    </recommendedName>
</protein>
<evidence type="ECO:0000256" key="1">
    <source>
        <dbReference type="SAM" id="MobiDB-lite"/>
    </source>
</evidence>
<dbReference type="PANTHER" id="PTHR43283">
    <property type="entry name" value="BETA-LACTAMASE-RELATED"/>
    <property type="match status" value="1"/>
</dbReference>
<accession>A0ABQ6PB14</accession>
<comment type="caution">
    <text evidence="4">The sequence shown here is derived from an EMBL/GenBank/DDBJ whole genome shotgun (WGS) entry which is preliminary data.</text>
</comment>
<keyword evidence="5" id="KW-1185">Reference proteome</keyword>
<dbReference type="RefSeq" id="WP_317974949.1">
    <property type="nucleotide sequence ID" value="NZ_BTFW01000001.1"/>
</dbReference>
<dbReference type="SUPFAM" id="SSF56601">
    <property type="entry name" value="beta-lactamase/transpeptidase-like"/>
    <property type="match status" value="1"/>
</dbReference>
<organism evidence="4 5">
    <name type="scientific">Novosphingobium pituita</name>
    <dbReference type="NCBI Taxonomy" id="3056842"/>
    <lineage>
        <taxon>Bacteria</taxon>
        <taxon>Pseudomonadati</taxon>
        <taxon>Pseudomonadota</taxon>
        <taxon>Alphaproteobacteria</taxon>
        <taxon>Sphingomonadales</taxon>
        <taxon>Sphingomonadaceae</taxon>
        <taxon>Novosphingobium</taxon>
    </lineage>
</organism>
<keyword evidence="2" id="KW-0732">Signal</keyword>
<evidence type="ECO:0000313" key="5">
    <source>
        <dbReference type="Proteomes" id="UP001187221"/>
    </source>
</evidence>